<evidence type="ECO:0000259" key="4">
    <source>
        <dbReference type="PROSITE" id="PS50883"/>
    </source>
</evidence>
<dbReference type="Gene3D" id="3.30.450.20">
    <property type="entry name" value="PAS domain"/>
    <property type="match status" value="1"/>
</dbReference>
<feature type="domain" description="GGDEF" evidence="5">
    <location>
        <begin position="201"/>
        <end position="334"/>
    </location>
</feature>
<dbReference type="AlphaFoldDB" id="H5TAY5"/>
<dbReference type="Pfam" id="PF13426">
    <property type="entry name" value="PAS_9"/>
    <property type="match status" value="1"/>
</dbReference>
<organism evidence="6 7">
    <name type="scientific">Glaciecola punicea ACAM 611</name>
    <dbReference type="NCBI Taxonomy" id="1121923"/>
    <lineage>
        <taxon>Bacteria</taxon>
        <taxon>Pseudomonadati</taxon>
        <taxon>Pseudomonadota</taxon>
        <taxon>Gammaproteobacteria</taxon>
        <taxon>Alteromonadales</taxon>
        <taxon>Alteromonadaceae</taxon>
        <taxon>Glaciecola</taxon>
    </lineage>
</organism>
<dbReference type="Gene3D" id="3.30.70.270">
    <property type="match status" value="1"/>
</dbReference>
<dbReference type="CDD" id="cd00130">
    <property type="entry name" value="PAS"/>
    <property type="match status" value="1"/>
</dbReference>
<gene>
    <name evidence="6" type="primary">gmr</name>
    <name evidence="6" type="ORF">GPUN_1338</name>
</gene>
<comment type="cofactor">
    <cofactor evidence="1">
        <name>Mg(2+)</name>
        <dbReference type="ChEBI" id="CHEBI:18420"/>
    </cofactor>
</comment>
<comment type="caution">
    <text evidence="6">The sequence shown here is derived from an EMBL/GenBank/DDBJ whole genome shotgun (WGS) entry which is preliminary data.</text>
</comment>
<dbReference type="InterPro" id="IPR000160">
    <property type="entry name" value="GGDEF_dom"/>
</dbReference>
<dbReference type="SMART" id="SM00091">
    <property type="entry name" value="PAS"/>
    <property type="match status" value="1"/>
</dbReference>
<dbReference type="PROSITE" id="PS50113">
    <property type="entry name" value="PAC"/>
    <property type="match status" value="1"/>
</dbReference>
<dbReference type="PROSITE" id="PS50887">
    <property type="entry name" value="GGDEF"/>
    <property type="match status" value="1"/>
</dbReference>
<dbReference type="SMART" id="SM00267">
    <property type="entry name" value="GGDEF"/>
    <property type="match status" value="1"/>
</dbReference>
<dbReference type="InterPro" id="IPR000014">
    <property type="entry name" value="PAS"/>
</dbReference>
<evidence type="ECO:0000259" key="5">
    <source>
        <dbReference type="PROSITE" id="PS50887"/>
    </source>
</evidence>
<dbReference type="SMART" id="SM00052">
    <property type="entry name" value="EAL"/>
    <property type="match status" value="1"/>
</dbReference>
<dbReference type="CDD" id="cd01949">
    <property type="entry name" value="GGDEF"/>
    <property type="match status" value="1"/>
</dbReference>
<feature type="domain" description="EAL" evidence="4">
    <location>
        <begin position="343"/>
        <end position="598"/>
    </location>
</feature>
<name>H5TAY5_9ALTE</name>
<proteinExistence type="predicted"/>
<evidence type="ECO:0000256" key="1">
    <source>
        <dbReference type="ARBA" id="ARBA00001946"/>
    </source>
</evidence>
<dbReference type="PANTHER" id="PTHR44757">
    <property type="entry name" value="DIGUANYLATE CYCLASE DGCP"/>
    <property type="match status" value="1"/>
</dbReference>
<dbReference type="PANTHER" id="PTHR44757:SF2">
    <property type="entry name" value="BIOFILM ARCHITECTURE MAINTENANCE PROTEIN MBAA"/>
    <property type="match status" value="1"/>
</dbReference>
<dbReference type="OrthoDB" id="9176779at2"/>
<dbReference type="Pfam" id="PF00990">
    <property type="entry name" value="GGDEF"/>
    <property type="match status" value="1"/>
</dbReference>
<dbReference type="EMBL" id="BAET01000013">
    <property type="protein sequence ID" value="GAB55462.1"/>
    <property type="molecule type" value="Genomic_DNA"/>
</dbReference>
<dbReference type="PROSITE" id="PS50883">
    <property type="entry name" value="EAL"/>
    <property type="match status" value="1"/>
</dbReference>
<evidence type="ECO:0000259" key="3">
    <source>
        <dbReference type="PROSITE" id="PS50113"/>
    </source>
</evidence>
<dbReference type="Gene3D" id="3.20.20.450">
    <property type="entry name" value="EAL domain"/>
    <property type="match status" value="1"/>
</dbReference>
<keyword evidence="7" id="KW-1185">Reference proteome</keyword>
<protein>
    <submittedName>
        <fullName evidence="6">Cyclic di-GMP phosphodiesterase Gmr</fullName>
    </submittedName>
</protein>
<dbReference type="InterPro" id="IPR000700">
    <property type="entry name" value="PAS-assoc_C"/>
</dbReference>
<dbReference type="GO" id="GO:0003824">
    <property type="term" value="F:catalytic activity"/>
    <property type="evidence" value="ECO:0007669"/>
    <property type="project" value="UniProtKB-ARBA"/>
</dbReference>
<dbReference type="RefSeq" id="WP_006004570.1">
    <property type="nucleotide sequence ID" value="NZ_BAET01000013.1"/>
</dbReference>
<dbReference type="PROSITE" id="PS50112">
    <property type="entry name" value="PAS"/>
    <property type="match status" value="1"/>
</dbReference>
<dbReference type="SUPFAM" id="SSF55073">
    <property type="entry name" value="Nucleotide cyclase"/>
    <property type="match status" value="1"/>
</dbReference>
<evidence type="ECO:0000259" key="2">
    <source>
        <dbReference type="PROSITE" id="PS50112"/>
    </source>
</evidence>
<dbReference type="FunFam" id="3.30.70.270:FF:000001">
    <property type="entry name" value="Diguanylate cyclase domain protein"/>
    <property type="match status" value="1"/>
</dbReference>
<evidence type="ECO:0000313" key="6">
    <source>
        <dbReference type="EMBL" id="GAB55462.1"/>
    </source>
</evidence>
<dbReference type="SUPFAM" id="SSF141868">
    <property type="entry name" value="EAL domain-like"/>
    <property type="match status" value="1"/>
</dbReference>
<dbReference type="Proteomes" id="UP000053586">
    <property type="component" value="Unassembled WGS sequence"/>
</dbReference>
<dbReference type="InterPro" id="IPR035919">
    <property type="entry name" value="EAL_sf"/>
</dbReference>
<dbReference type="InterPro" id="IPR029787">
    <property type="entry name" value="Nucleotide_cyclase"/>
</dbReference>
<dbReference type="NCBIfam" id="TIGR00254">
    <property type="entry name" value="GGDEF"/>
    <property type="match status" value="1"/>
</dbReference>
<feature type="domain" description="PAS" evidence="2">
    <location>
        <begin position="51"/>
        <end position="101"/>
    </location>
</feature>
<dbReference type="SUPFAM" id="SSF55785">
    <property type="entry name" value="PYP-like sensor domain (PAS domain)"/>
    <property type="match status" value="1"/>
</dbReference>
<sequence>MARNEHSDQVKKRLQELANAKMNEIQTKATTQAASNKHKNAEEKLHLAAIVYDLINEAIMVFDAHNILILVNRSFTRITGYTSEEALGQPYSILRSRVHDDQFYKDLWQDLNAKGQWEGEICNLNKNGEPYIGWLTICTIYNSDNSVSKRVGLLTDITERKRAADISAKQANFDTLTGLPNRRLFQERLSHSLLNAETKGGEFALFSIDLDQFKDINDSLGHQMGDSLLIEAAKRLQACICRSDTVSRLGGDEFTVIIGEIVNIDSTKILAQRILDSLSAPFNLGDNVGHISASIGIVIYPKDGTDTESLIKNADQAMYAAKTDGRNCLRYFTKSMEEKVQKKLSLNKELRNALAKSEFWVAYQPIINLASGKVHKAESLLRWEHPELGNIPPIDFIPICEEYGLIASIGNWVFEQASLQTAVWRNTLDPNFQTSINVSPAQFKSDRTYHKNWLSHLDNINLDPQSIAIEITEGLLMEMSSHTTAQLDAFDAAGIEISLDDFGTGYSSLAYLQKFHIHYLKIDQSFIENLTLDSDNMVLCEAMIVLAHRLGVEVIAEGIETQKQRDLLLSINCDYGQGYLFSKPLTANEFETFVLNKHA</sequence>
<dbReference type="CDD" id="cd01948">
    <property type="entry name" value="EAL"/>
    <property type="match status" value="1"/>
</dbReference>
<feature type="domain" description="PAC" evidence="3">
    <location>
        <begin position="117"/>
        <end position="169"/>
    </location>
</feature>
<reference evidence="6 7" key="2">
    <citation type="journal article" date="2017" name="Antonie Van Leeuwenhoek">
        <title>Rhizobium rhizosphaerae sp. nov., a novel species isolated from rice rhizosphere.</title>
        <authorList>
            <person name="Zhao J.J."/>
            <person name="Zhang J."/>
            <person name="Zhang R.J."/>
            <person name="Zhang C.W."/>
            <person name="Yin H.Q."/>
            <person name="Zhang X.X."/>
        </authorList>
    </citation>
    <scope>NUCLEOTIDE SEQUENCE [LARGE SCALE GENOMIC DNA]</scope>
    <source>
        <strain evidence="6 7">ACAM 611</strain>
    </source>
</reference>
<dbReference type="InterPro" id="IPR001633">
    <property type="entry name" value="EAL_dom"/>
</dbReference>
<dbReference type="InterPro" id="IPR043128">
    <property type="entry name" value="Rev_trsase/Diguanyl_cyclase"/>
</dbReference>
<dbReference type="Pfam" id="PF00563">
    <property type="entry name" value="EAL"/>
    <property type="match status" value="1"/>
</dbReference>
<dbReference type="InterPro" id="IPR035965">
    <property type="entry name" value="PAS-like_dom_sf"/>
</dbReference>
<dbReference type="STRING" id="56804.BAE46_05570"/>
<dbReference type="eggNOG" id="COG5001">
    <property type="taxonomic scope" value="Bacteria"/>
</dbReference>
<evidence type="ECO:0000313" key="7">
    <source>
        <dbReference type="Proteomes" id="UP000053586"/>
    </source>
</evidence>
<reference evidence="6 7" key="1">
    <citation type="journal article" date="2012" name="J. Bacteriol.">
        <title>Genome sequence of proteorhodopsin-containing sea ice bacterium Glaciecola punicea ACAM 611T.</title>
        <authorList>
            <person name="Qin Q.-L."/>
            <person name="Xie B.-B."/>
            <person name="Shu Y.-L."/>
            <person name="Rong J.-C."/>
            <person name="Zhao D.-L."/>
            <person name="Zhang X.-Y."/>
            <person name="Chen X.-L."/>
            <person name="Zhou B.-C."/>
            <person name="Zhanga Y.-Z."/>
        </authorList>
    </citation>
    <scope>NUCLEOTIDE SEQUENCE [LARGE SCALE GENOMIC DNA]</scope>
    <source>
        <strain evidence="6 7">ACAM 611</strain>
    </source>
</reference>
<accession>H5TAY5</accession>
<dbReference type="InterPro" id="IPR052155">
    <property type="entry name" value="Biofilm_reg_signaling"/>
</dbReference>
<dbReference type="NCBIfam" id="TIGR00229">
    <property type="entry name" value="sensory_box"/>
    <property type="match status" value="1"/>
</dbReference>